<dbReference type="Proteomes" id="UP000580250">
    <property type="component" value="Unassembled WGS sequence"/>
</dbReference>
<keyword evidence="2" id="KW-0812">Transmembrane</keyword>
<dbReference type="OrthoDB" id="79090at2759"/>
<comment type="caution">
    <text evidence="3">The sequence shown here is derived from an EMBL/GenBank/DDBJ whole genome shotgun (WGS) entry which is preliminary data.</text>
</comment>
<feature type="transmembrane region" description="Helical" evidence="2">
    <location>
        <begin position="12"/>
        <end position="31"/>
    </location>
</feature>
<keyword evidence="1" id="KW-0195">Cyclin</keyword>
<accession>A0A6V7VZY1</accession>
<dbReference type="SUPFAM" id="SSF47954">
    <property type="entry name" value="Cyclin-like"/>
    <property type="match status" value="2"/>
</dbReference>
<dbReference type="GO" id="GO:0006357">
    <property type="term" value="P:regulation of transcription by RNA polymerase II"/>
    <property type="evidence" value="ECO:0007669"/>
    <property type="project" value="InterPro"/>
</dbReference>
<evidence type="ECO:0000313" key="5">
    <source>
        <dbReference type="Proteomes" id="UP000580250"/>
    </source>
</evidence>
<name>A0A6V7VZY1_MELEN</name>
<keyword evidence="2" id="KW-0472">Membrane</keyword>
<evidence type="ECO:0000256" key="2">
    <source>
        <dbReference type="SAM" id="Phobius"/>
    </source>
</evidence>
<dbReference type="EMBL" id="CAJEWN010000371">
    <property type="protein sequence ID" value="CAD2180485.1"/>
    <property type="molecule type" value="Genomic_DNA"/>
</dbReference>
<dbReference type="Gene3D" id="1.10.472.10">
    <property type="entry name" value="Cyclin-like"/>
    <property type="match status" value="2"/>
</dbReference>
<dbReference type="PANTHER" id="PTHR10026">
    <property type="entry name" value="CYCLIN"/>
    <property type="match status" value="1"/>
</dbReference>
<gene>
    <name evidence="3" type="ORF">MENT_LOCUS32563</name>
    <name evidence="4" type="ORF">MENT_LOCUS47399</name>
</gene>
<dbReference type="GO" id="GO:0016538">
    <property type="term" value="F:cyclin-dependent protein serine/threonine kinase regulator activity"/>
    <property type="evidence" value="ECO:0007669"/>
    <property type="project" value="InterPro"/>
</dbReference>
<reference evidence="3 5" key="1">
    <citation type="submission" date="2020-08" db="EMBL/GenBank/DDBJ databases">
        <authorList>
            <person name="Koutsovoulos G."/>
            <person name="Danchin GJ E."/>
        </authorList>
    </citation>
    <scope>NUCLEOTIDE SEQUENCE [LARGE SCALE GENOMIC DNA]</scope>
</reference>
<protein>
    <submittedName>
        <fullName evidence="3">Uncharacterized protein</fullName>
    </submittedName>
</protein>
<proteinExistence type="predicted"/>
<organism evidence="3 5">
    <name type="scientific">Meloidogyne enterolobii</name>
    <name type="common">Root-knot nematode worm</name>
    <name type="synonym">Meloidogyne mayaguensis</name>
    <dbReference type="NCBI Taxonomy" id="390850"/>
    <lineage>
        <taxon>Eukaryota</taxon>
        <taxon>Metazoa</taxon>
        <taxon>Ecdysozoa</taxon>
        <taxon>Nematoda</taxon>
        <taxon>Chromadorea</taxon>
        <taxon>Rhabditida</taxon>
        <taxon>Tylenchina</taxon>
        <taxon>Tylenchomorpha</taxon>
        <taxon>Tylenchoidea</taxon>
        <taxon>Meloidogynidae</taxon>
        <taxon>Meloidogyninae</taxon>
        <taxon>Meloidogyne</taxon>
    </lineage>
</organism>
<keyword evidence="2" id="KW-1133">Transmembrane helix</keyword>
<evidence type="ECO:0000256" key="1">
    <source>
        <dbReference type="ARBA" id="ARBA00023127"/>
    </source>
</evidence>
<sequence>MFVGCLQKYQNYFSFLFYSVATACMLVAGKVTSDTKINTRDAMNISYSIIHPDAPPLDIGELSYSLKEGLIELELVVLRCLRFRLNFEHPHQDVILIIRLLRDWYPNIFLRQRNDIERVTAMLLQDLYVYPEIVLDHRPRTLAVALISLAFSSLNLNIEDMEWAPVFMQKYDERRMYKIKKKILEQIYEIKNLL</sequence>
<dbReference type="InterPro" id="IPR043198">
    <property type="entry name" value="Cyclin/Ssn8"/>
</dbReference>
<dbReference type="AlphaFoldDB" id="A0A6V7VZY1"/>
<dbReference type="InterPro" id="IPR036915">
    <property type="entry name" value="Cyclin-like_sf"/>
</dbReference>
<dbReference type="EMBL" id="CAJEWN010001109">
    <property type="protein sequence ID" value="CAD2194385.1"/>
    <property type="molecule type" value="Genomic_DNA"/>
</dbReference>
<evidence type="ECO:0000313" key="4">
    <source>
        <dbReference type="EMBL" id="CAD2194385.1"/>
    </source>
</evidence>
<evidence type="ECO:0000313" key="3">
    <source>
        <dbReference type="EMBL" id="CAD2180485.1"/>
    </source>
</evidence>